<dbReference type="Pfam" id="PF18758">
    <property type="entry name" value="KDZ"/>
    <property type="match status" value="1"/>
</dbReference>
<name>A0A0D0CNV2_9AGAM</name>
<gene>
    <name evidence="1" type="ORF">PAXRUDRAFT_180671</name>
</gene>
<dbReference type="InParanoid" id="A0A0D0CNV2"/>
<dbReference type="AlphaFoldDB" id="A0A0D0CNV2"/>
<evidence type="ECO:0000313" key="1">
    <source>
        <dbReference type="EMBL" id="KIK72436.1"/>
    </source>
</evidence>
<keyword evidence="2" id="KW-1185">Reference proteome</keyword>
<evidence type="ECO:0008006" key="3">
    <source>
        <dbReference type="Google" id="ProtNLM"/>
    </source>
</evidence>
<dbReference type="Proteomes" id="UP000054538">
    <property type="component" value="Unassembled WGS sequence"/>
</dbReference>
<dbReference type="EMBL" id="KN830830">
    <property type="protein sequence ID" value="KIK72436.1"/>
    <property type="molecule type" value="Genomic_DNA"/>
</dbReference>
<protein>
    <recommendedName>
        <fullName evidence="3">CxC2-like cysteine cluster KDZ transposase-associated domain-containing protein</fullName>
    </recommendedName>
</protein>
<organism evidence="1 2">
    <name type="scientific">Paxillus rubicundulus Ve08.2h10</name>
    <dbReference type="NCBI Taxonomy" id="930991"/>
    <lineage>
        <taxon>Eukaryota</taxon>
        <taxon>Fungi</taxon>
        <taxon>Dikarya</taxon>
        <taxon>Basidiomycota</taxon>
        <taxon>Agaricomycotina</taxon>
        <taxon>Agaricomycetes</taxon>
        <taxon>Agaricomycetidae</taxon>
        <taxon>Boletales</taxon>
        <taxon>Paxilineae</taxon>
        <taxon>Paxillaceae</taxon>
        <taxon>Paxillus</taxon>
    </lineage>
</organism>
<accession>A0A0D0CNV2</accession>
<sequence>LFCPTCPQPGINIYPDATDDLSNWKYNWTLIMDGNFKAEHLYDRQTDGQVWLMDGLGFMVSRSSYHKYLVATNHSLERSACNNHRAVNQANSSHTRLETTGIGAMACACHGCFVPHLVVDFQKGERQVNMDYSLSNALQYNMQGIHHVINFYDVNCTYMRKLRQHVGNNKFLKFPTEMEIIPGIGMLLQICSFVHQRCWVD</sequence>
<evidence type="ECO:0000313" key="2">
    <source>
        <dbReference type="Proteomes" id="UP000054538"/>
    </source>
</evidence>
<reference evidence="1 2" key="1">
    <citation type="submission" date="2014-04" db="EMBL/GenBank/DDBJ databases">
        <authorList>
            <consortium name="DOE Joint Genome Institute"/>
            <person name="Kuo A."/>
            <person name="Kohler A."/>
            <person name="Jargeat P."/>
            <person name="Nagy L.G."/>
            <person name="Floudas D."/>
            <person name="Copeland A."/>
            <person name="Barry K.W."/>
            <person name="Cichocki N."/>
            <person name="Veneault-Fourrey C."/>
            <person name="LaButti K."/>
            <person name="Lindquist E.A."/>
            <person name="Lipzen A."/>
            <person name="Lundell T."/>
            <person name="Morin E."/>
            <person name="Murat C."/>
            <person name="Sun H."/>
            <person name="Tunlid A."/>
            <person name="Henrissat B."/>
            <person name="Grigoriev I.V."/>
            <person name="Hibbett D.S."/>
            <person name="Martin F."/>
            <person name="Nordberg H.P."/>
            <person name="Cantor M.N."/>
            <person name="Hua S.X."/>
        </authorList>
    </citation>
    <scope>NUCLEOTIDE SEQUENCE [LARGE SCALE GENOMIC DNA]</scope>
    <source>
        <strain evidence="1 2">Ve08.2h10</strain>
    </source>
</reference>
<reference evidence="2" key="2">
    <citation type="submission" date="2015-01" db="EMBL/GenBank/DDBJ databases">
        <title>Evolutionary Origins and Diversification of the Mycorrhizal Mutualists.</title>
        <authorList>
            <consortium name="DOE Joint Genome Institute"/>
            <consortium name="Mycorrhizal Genomics Consortium"/>
            <person name="Kohler A."/>
            <person name="Kuo A."/>
            <person name="Nagy L.G."/>
            <person name="Floudas D."/>
            <person name="Copeland A."/>
            <person name="Barry K.W."/>
            <person name="Cichocki N."/>
            <person name="Veneault-Fourrey C."/>
            <person name="LaButti K."/>
            <person name="Lindquist E.A."/>
            <person name="Lipzen A."/>
            <person name="Lundell T."/>
            <person name="Morin E."/>
            <person name="Murat C."/>
            <person name="Riley R."/>
            <person name="Ohm R."/>
            <person name="Sun H."/>
            <person name="Tunlid A."/>
            <person name="Henrissat B."/>
            <person name="Grigoriev I.V."/>
            <person name="Hibbett D.S."/>
            <person name="Martin F."/>
        </authorList>
    </citation>
    <scope>NUCLEOTIDE SEQUENCE [LARGE SCALE GENOMIC DNA]</scope>
    <source>
        <strain evidence="2">Ve08.2h10</strain>
    </source>
</reference>
<dbReference type="InterPro" id="IPR040521">
    <property type="entry name" value="KDZ"/>
</dbReference>
<dbReference type="HOGENOM" id="CLU_003703_5_0_1"/>
<proteinExistence type="predicted"/>
<dbReference type="OrthoDB" id="3257768at2759"/>
<feature type="non-terminal residue" evidence="1">
    <location>
        <position position="1"/>
    </location>
</feature>